<dbReference type="EMBL" id="VVYV01000063">
    <property type="protein sequence ID" value="KAA5412735.1"/>
    <property type="molecule type" value="Genomic_DNA"/>
</dbReference>
<evidence type="ECO:0000313" key="1">
    <source>
        <dbReference type="EMBL" id="KAA5412735.1"/>
    </source>
</evidence>
<dbReference type="GO" id="GO:0003677">
    <property type="term" value="F:DNA binding"/>
    <property type="evidence" value="ECO:0007669"/>
    <property type="project" value="UniProtKB-KW"/>
</dbReference>
<dbReference type="RefSeq" id="WP_060408465.1">
    <property type="nucleotide sequence ID" value="NZ_CABMLT010000027.1"/>
</dbReference>
<sequence length="186" mass="20950">MVQELVTIQQKLKAPKGQYNNFGKYKYRSCEDILESVKPILTECECSLVITDDVVQVGNRIYIKATATLTNSKGEQVQTSAMAREDEILKGMASSQVTGACSSYARKYALNGLFCIDDTKDPDATNKHGKDEKQEDEESLNLALELIRNAKTTADLTQIYNECEGFRGNSKFMNALSMRRKEIERR</sequence>
<protein>
    <submittedName>
        <fullName evidence="1">Single-stranded DNA-binding protein</fullName>
    </submittedName>
</protein>
<dbReference type="AlphaFoldDB" id="A0A108T346"/>
<dbReference type="Proteomes" id="UP000448877">
    <property type="component" value="Unassembled WGS sequence"/>
</dbReference>
<reference evidence="1 2" key="1">
    <citation type="journal article" date="2019" name="Nat. Med.">
        <title>A library of human gut bacterial isolates paired with longitudinal multiomics data enables mechanistic microbiome research.</title>
        <authorList>
            <person name="Poyet M."/>
            <person name="Groussin M."/>
            <person name="Gibbons S.M."/>
            <person name="Avila-Pacheco J."/>
            <person name="Jiang X."/>
            <person name="Kearney S.M."/>
            <person name="Perrotta A.R."/>
            <person name="Berdy B."/>
            <person name="Zhao S."/>
            <person name="Lieberman T.D."/>
            <person name="Swanson P.K."/>
            <person name="Smith M."/>
            <person name="Roesemann S."/>
            <person name="Alexander J.E."/>
            <person name="Rich S.A."/>
            <person name="Livny J."/>
            <person name="Vlamakis H."/>
            <person name="Clish C."/>
            <person name="Bullock K."/>
            <person name="Deik A."/>
            <person name="Scott J."/>
            <person name="Pierce K.A."/>
            <person name="Xavier R.J."/>
            <person name="Alm E.J."/>
        </authorList>
    </citation>
    <scope>NUCLEOTIDE SEQUENCE [LARGE SCALE GENOMIC DNA]</scope>
    <source>
        <strain evidence="1 2">BIOML-A6</strain>
    </source>
</reference>
<dbReference type="Pfam" id="PF04404">
    <property type="entry name" value="ERF"/>
    <property type="match status" value="1"/>
</dbReference>
<keyword evidence="1" id="KW-0238">DNA-binding</keyword>
<dbReference type="InterPro" id="IPR007499">
    <property type="entry name" value="ERF_bacteria_virus"/>
</dbReference>
<organism evidence="1 2">
    <name type="scientific">Bacteroides cellulosilyticus</name>
    <dbReference type="NCBI Taxonomy" id="246787"/>
    <lineage>
        <taxon>Bacteria</taxon>
        <taxon>Pseudomonadati</taxon>
        <taxon>Bacteroidota</taxon>
        <taxon>Bacteroidia</taxon>
        <taxon>Bacteroidales</taxon>
        <taxon>Bacteroidaceae</taxon>
        <taxon>Bacteroides</taxon>
    </lineage>
</organism>
<name>A0A108T346_9BACE</name>
<gene>
    <name evidence="1" type="ORF">F2Y81_24970</name>
</gene>
<dbReference type="GeneID" id="66308493"/>
<evidence type="ECO:0000313" key="2">
    <source>
        <dbReference type="Proteomes" id="UP000448877"/>
    </source>
</evidence>
<accession>A0A108T346</accession>
<comment type="caution">
    <text evidence="1">The sequence shown here is derived from an EMBL/GenBank/DDBJ whole genome shotgun (WGS) entry which is preliminary data.</text>
</comment>
<proteinExistence type="predicted"/>